<evidence type="ECO:0000313" key="2">
    <source>
        <dbReference type="EMBL" id="MED6125247.1"/>
    </source>
</evidence>
<organism evidence="2 3">
    <name type="scientific">Stylosanthes scabra</name>
    <dbReference type="NCBI Taxonomy" id="79078"/>
    <lineage>
        <taxon>Eukaryota</taxon>
        <taxon>Viridiplantae</taxon>
        <taxon>Streptophyta</taxon>
        <taxon>Embryophyta</taxon>
        <taxon>Tracheophyta</taxon>
        <taxon>Spermatophyta</taxon>
        <taxon>Magnoliopsida</taxon>
        <taxon>eudicotyledons</taxon>
        <taxon>Gunneridae</taxon>
        <taxon>Pentapetalae</taxon>
        <taxon>rosids</taxon>
        <taxon>fabids</taxon>
        <taxon>Fabales</taxon>
        <taxon>Fabaceae</taxon>
        <taxon>Papilionoideae</taxon>
        <taxon>50 kb inversion clade</taxon>
        <taxon>dalbergioids sensu lato</taxon>
        <taxon>Dalbergieae</taxon>
        <taxon>Pterocarpus clade</taxon>
        <taxon>Stylosanthes</taxon>
    </lineage>
</organism>
<feature type="domain" description="F-box associated beta-propeller type 1" evidence="1">
    <location>
        <begin position="141"/>
        <end position="344"/>
    </location>
</feature>
<reference evidence="2 3" key="1">
    <citation type="journal article" date="2023" name="Plants (Basel)">
        <title>Bridging the Gap: Combining Genomics and Transcriptomics Approaches to Understand Stylosanthes scabra, an Orphan Legume from the Brazilian Caatinga.</title>
        <authorList>
            <person name="Ferreira-Neto J.R.C."/>
            <person name="da Silva M.D."/>
            <person name="Binneck E."/>
            <person name="de Melo N.F."/>
            <person name="da Silva R.H."/>
            <person name="de Melo A.L.T.M."/>
            <person name="Pandolfi V."/>
            <person name="Bustamante F.O."/>
            <person name="Brasileiro-Vidal A.C."/>
            <person name="Benko-Iseppon A.M."/>
        </authorList>
    </citation>
    <scope>NUCLEOTIDE SEQUENCE [LARGE SCALE GENOMIC DNA]</scope>
    <source>
        <tissue evidence="2">Leaves</tissue>
    </source>
</reference>
<keyword evidence="3" id="KW-1185">Reference proteome</keyword>
<comment type="caution">
    <text evidence="2">The sequence shown here is derived from an EMBL/GenBank/DDBJ whole genome shotgun (WGS) entry which is preliminary data.</text>
</comment>
<proteinExistence type="predicted"/>
<dbReference type="Pfam" id="PF07734">
    <property type="entry name" value="FBA_1"/>
    <property type="match status" value="1"/>
</dbReference>
<sequence length="411" mass="47455">MQQGGTINLFAEMVFKEVKQWTLKKPLNNAALGLKHFGDDFLWMIFVNAEPKLAAKCRCLSKKWCSLLTSHRFLREKYKAISRRNRDIIVGVGYPPSDLNATWFLRVDPRIGEQIHFRIPTVINVFGHYTLIGSDHGNLCIRVTESGLNSRILIWNPLTEDTAWVRDEAWRHRDLPMSVDGFGYLSDTTDYRIIHVWKASHTQRYMGWCVYKSKMKAWSKDMTFISEVEKLGPQSVVCNGIVFWIGWEGFDFSQPNCIVSFNFKQLEFCQEPIPPTVSAPHNSLAKINGGVAFMTYREIPFSCEVVVWDMYREDNDSLVWQRKFKVKDVPMPYTPSILLDGTIVSILECRVSSGAANNAEKMDLYIFKMVHKSSEMKLIYHNHWEEEVSVKSITLHSEGLYPVQYQTPSIA</sequence>
<dbReference type="InterPro" id="IPR017451">
    <property type="entry name" value="F-box-assoc_interact_dom"/>
</dbReference>
<dbReference type="PANTHER" id="PTHR31672:SF13">
    <property type="entry name" value="F-BOX PROTEIN CPR30-LIKE"/>
    <property type="match status" value="1"/>
</dbReference>
<dbReference type="InterPro" id="IPR006527">
    <property type="entry name" value="F-box-assoc_dom_typ1"/>
</dbReference>
<dbReference type="NCBIfam" id="TIGR01640">
    <property type="entry name" value="F_box_assoc_1"/>
    <property type="match status" value="1"/>
</dbReference>
<dbReference type="PANTHER" id="PTHR31672">
    <property type="entry name" value="BNACNNG10540D PROTEIN"/>
    <property type="match status" value="1"/>
</dbReference>
<dbReference type="EMBL" id="JASCZI010030896">
    <property type="protein sequence ID" value="MED6125247.1"/>
    <property type="molecule type" value="Genomic_DNA"/>
</dbReference>
<protein>
    <recommendedName>
        <fullName evidence="1">F-box associated beta-propeller type 1 domain-containing protein</fullName>
    </recommendedName>
</protein>
<evidence type="ECO:0000259" key="1">
    <source>
        <dbReference type="Pfam" id="PF07734"/>
    </source>
</evidence>
<accession>A0ABU6RML8</accession>
<dbReference type="Proteomes" id="UP001341840">
    <property type="component" value="Unassembled WGS sequence"/>
</dbReference>
<gene>
    <name evidence="2" type="ORF">PIB30_066841</name>
</gene>
<name>A0ABU6RML8_9FABA</name>
<evidence type="ECO:0000313" key="3">
    <source>
        <dbReference type="Proteomes" id="UP001341840"/>
    </source>
</evidence>
<dbReference type="InterPro" id="IPR050796">
    <property type="entry name" value="SCF_F-box_component"/>
</dbReference>